<dbReference type="Gene3D" id="3.40.50.300">
    <property type="entry name" value="P-loop containing nucleotide triphosphate hydrolases"/>
    <property type="match status" value="1"/>
</dbReference>
<keyword evidence="3" id="KW-0902">Two-component regulatory system</keyword>
<organism evidence="9 10">
    <name type="scientific">Hartmannibacter diazotrophicus</name>
    <dbReference type="NCBI Taxonomy" id="1482074"/>
    <lineage>
        <taxon>Bacteria</taxon>
        <taxon>Pseudomonadati</taxon>
        <taxon>Pseudomonadota</taxon>
        <taxon>Alphaproteobacteria</taxon>
        <taxon>Hyphomicrobiales</taxon>
        <taxon>Pleomorphomonadaceae</taxon>
        <taxon>Hartmannibacter</taxon>
    </lineage>
</organism>
<dbReference type="InterPro" id="IPR025662">
    <property type="entry name" value="Sigma_54_int_dom_ATP-bd_1"/>
</dbReference>
<proteinExistence type="predicted"/>
<dbReference type="EMBL" id="LT960614">
    <property type="protein sequence ID" value="SON57424.1"/>
    <property type="molecule type" value="Genomic_DNA"/>
</dbReference>
<name>A0A2C9DAS3_9HYPH</name>
<dbReference type="Pfam" id="PF02954">
    <property type="entry name" value="HTH_8"/>
    <property type="match status" value="1"/>
</dbReference>
<dbReference type="PROSITE" id="PS00675">
    <property type="entry name" value="SIGMA54_INTERACT_1"/>
    <property type="match status" value="1"/>
</dbReference>
<sequence>MARTTRDSFPPGEHEDAAHLHRVLPSQLDREPQHFQLDEVAYDDRRTMRAWEDFLTCGREIKTDTLVRRTIQDSWSRSASGGIDANGTEAPVCGDDSEIERLTLANAELLSAARRPFSTIGRMLDGTGAMLVLADQDGVMIDAVGDRKILHDGRDINLAIGGKWNEDAVGTNGIGTALWTGEPVVVHAAEHFCAGIKSWTCAGAPIRDPFDGSIMGVVDLSGHPSIFKPHNVALVMATAREIEKILDDNQKDERSRLLEAFINLAPRYEGADGLMILNERGRIVYSNNVSRRLMEEIALSPFEDGEILPELDIKRIERAYGALDGAARPGLDLHLNQLALDDGRRGMALVFPAAGKGRKSSAPVAFPAPSRLARPAGGPNIVGQSPALLEAVDQALSVAASPATTSLLIEGETGVGKELFARLVHEGGGASAKGAFVALNCGAVTKELFGSELFGHAAGAYTGASREGRAGVFEQAEGGTLSLDEIGEMPLDIQPFLLRVLEERVVRRIGEARNRPVNVRLIASTNRDLRAESDAGRFRRDLYYRISAVSIRVPALRDRAEDVPLLVDHFNRRFAGSAGCDPLMFSGAALDCLMAYRWPGNVRELRNLVDRLHVLARTRHIDVGDLPPEIQSPSTLTPPSPGCGTVGDSAVPCLASFADAEREALRQALSAEEGNLSRVARRLGISRPTLYRKLHQYGISRQFV</sequence>
<dbReference type="SUPFAM" id="SSF52540">
    <property type="entry name" value="P-loop containing nucleoside triphosphate hydrolases"/>
    <property type="match status" value="1"/>
</dbReference>
<dbReference type="FunFam" id="3.40.50.300:FF:000006">
    <property type="entry name" value="DNA-binding transcriptional regulator NtrC"/>
    <property type="match status" value="1"/>
</dbReference>
<gene>
    <name evidence="9" type="primary">acoR_2</name>
    <name evidence="9" type="ORF">HDIA_3883</name>
</gene>
<dbReference type="Pfam" id="PF01590">
    <property type="entry name" value="GAF"/>
    <property type="match status" value="1"/>
</dbReference>
<keyword evidence="6" id="KW-0010">Activator</keyword>
<dbReference type="InterPro" id="IPR003593">
    <property type="entry name" value="AAA+_ATPase"/>
</dbReference>
<evidence type="ECO:0000259" key="8">
    <source>
        <dbReference type="PROSITE" id="PS50045"/>
    </source>
</evidence>
<dbReference type="Pfam" id="PF25601">
    <property type="entry name" value="AAA_lid_14"/>
    <property type="match status" value="1"/>
</dbReference>
<dbReference type="Pfam" id="PF00158">
    <property type="entry name" value="Sigma54_activat"/>
    <property type="match status" value="1"/>
</dbReference>
<dbReference type="InterPro" id="IPR002078">
    <property type="entry name" value="Sigma_54_int"/>
</dbReference>
<dbReference type="AlphaFoldDB" id="A0A2C9DAS3"/>
<evidence type="ECO:0000313" key="9">
    <source>
        <dbReference type="EMBL" id="SON57424.1"/>
    </source>
</evidence>
<dbReference type="PRINTS" id="PR01590">
    <property type="entry name" value="HTHFIS"/>
</dbReference>
<dbReference type="Gene3D" id="3.30.450.40">
    <property type="match status" value="1"/>
</dbReference>
<evidence type="ECO:0000313" key="10">
    <source>
        <dbReference type="Proteomes" id="UP000223606"/>
    </source>
</evidence>
<dbReference type="PROSITE" id="PS50045">
    <property type="entry name" value="SIGMA54_INTERACT_4"/>
    <property type="match status" value="1"/>
</dbReference>
<dbReference type="InterPro" id="IPR058031">
    <property type="entry name" value="AAA_lid_NorR"/>
</dbReference>
<evidence type="ECO:0000256" key="2">
    <source>
        <dbReference type="ARBA" id="ARBA00022840"/>
    </source>
</evidence>
<dbReference type="InterPro" id="IPR025944">
    <property type="entry name" value="Sigma_54_int_dom_CS"/>
</dbReference>
<keyword evidence="7" id="KW-0804">Transcription</keyword>
<evidence type="ECO:0000256" key="6">
    <source>
        <dbReference type="ARBA" id="ARBA00023159"/>
    </source>
</evidence>
<keyword evidence="4" id="KW-0805">Transcription regulation</keyword>
<evidence type="ECO:0000256" key="1">
    <source>
        <dbReference type="ARBA" id="ARBA00022741"/>
    </source>
</evidence>
<keyword evidence="2" id="KW-0067">ATP-binding</keyword>
<dbReference type="SMART" id="SM00382">
    <property type="entry name" value="AAA"/>
    <property type="match status" value="1"/>
</dbReference>
<dbReference type="Gene3D" id="1.10.10.60">
    <property type="entry name" value="Homeodomain-like"/>
    <property type="match status" value="1"/>
</dbReference>
<evidence type="ECO:0000256" key="4">
    <source>
        <dbReference type="ARBA" id="ARBA00023015"/>
    </source>
</evidence>
<dbReference type="InterPro" id="IPR009057">
    <property type="entry name" value="Homeodomain-like_sf"/>
</dbReference>
<accession>A0A2C9DAS3</accession>
<dbReference type="PANTHER" id="PTHR32071">
    <property type="entry name" value="TRANSCRIPTIONAL REGULATORY PROTEIN"/>
    <property type="match status" value="1"/>
</dbReference>
<evidence type="ECO:0000256" key="3">
    <source>
        <dbReference type="ARBA" id="ARBA00023012"/>
    </source>
</evidence>
<protein>
    <submittedName>
        <fullName evidence="9">Acetoin dehydrogenase operon transcriptional activator AcoR</fullName>
    </submittedName>
</protein>
<dbReference type="GO" id="GO:0005524">
    <property type="term" value="F:ATP binding"/>
    <property type="evidence" value="ECO:0007669"/>
    <property type="project" value="UniProtKB-KW"/>
</dbReference>
<dbReference type="PROSITE" id="PS00688">
    <property type="entry name" value="SIGMA54_INTERACT_3"/>
    <property type="match status" value="1"/>
</dbReference>
<dbReference type="GO" id="GO:0043565">
    <property type="term" value="F:sequence-specific DNA binding"/>
    <property type="evidence" value="ECO:0007669"/>
    <property type="project" value="InterPro"/>
</dbReference>
<evidence type="ECO:0000256" key="5">
    <source>
        <dbReference type="ARBA" id="ARBA00023125"/>
    </source>
</evidence>
<evidence type="ECO:0000256" key="7">
    <source>
        <dbReference type="ARBA" id="ARBA00023163"/>
    </source>
</evidence>
<dbReference type="InterPro" id="IPR002197">
    <property type="entry name" value="HTH_Fis"/>
</dbReference>
<feature type="domain" description="Sigma-54 factor interaction" evidence="8">
    <location>
        <begin position="381"/>
        <end position="614"/>
    </location>
</feature>
<dbReference type="Gene3D" id="1.10.8.60">
    <property type="match status" value="1"/>
</dbReference>
<dbReference type="GO" id="GO:0000160">
    <property type="term" value="P:phosphorelay signal transduction system"/>
    <property type="evidence" value="ECO:0007669"/>
    <property type="project" value="UniProtKB-KW"/>
</dbReference>
<dbReference type="Proteomes" id="UP000223606">
    <property type="component" value="Chromosome 1"/>
</dbReference>
<dbReference type="CDD" id="cd00009">
    <property type="entry name" value="AAA"/>
    <property type="match status" value="1"/>
</dbReference>
<dbReference type="GO" id="GO:0006355">
    <property type="term" value="P:regulation of DNA-templated transcription"/>
    <property type="evidence" value="ECO:0007669"/>
    <property type="project" value="InterPro"/>
</dbReference>
<keyword evidence="1" id="KW-0547">Nucleotide-binding</keyword>
<dbReference type="InterPro" id="IPR003018">
    <property type="entry name" value="GAF"/>
</dbReference>
<dbReference type="InterPro" id="IPR029016">
    <property type="entry name" value="GAF-like_dom_sf"/>
</dbReference>
<keyword evidence="10" id="KW-1185">Reference proteome</keyword>
<dbReference type="InterPro" id="IPR027417">
    <property type="entry name" value="P-loop_NTPase"/>
</dbReference>
<dbReference type="SUPFAM" id="SSF46689">
    <property type="entry name" value="Homeodomain-like"/>
    <property type="match status" value="1"/>
</dbReference>
<keyword evidence="5" id="KW-0238">DNA-binding</keyword>
<reference evidence="10" key="1">
    <citation type="submission" date="2017-09" db="EMBL/GenBank/DDBJ databases">
        <title>Genome sequence of Nannocystis excedens DSM 71.</title>
        <authorList>
            <person name="Blom J."/>
        </authorList>
    </citation>
    <scope>NUCLEOTIDE SEQUENCE [LARGE SCALE GENOMIC DNA]</scope>
    <source>
        <strain evidence="10">type strain: E19</strain>
    </source>
</reference>
<dbReference type="KEGG" id="hdi:HDIA_3883"/>
<dbReference type="PANTHER" id="PTHR32071:SF81">
    <property type="entry name" value="PROPIONATE CATABOLISM OPERON REGULATORY PROTEIN"/>
    <property type="match status" value="1"/>
</dbReference>